<name>X1A7D1_9ZZZZ</name>
<dbReference type="AlphaFoldDB" id="X1A7D1"/>
<dbReference type="InterPro" id="IPR035986">
    <property type="entry name" value="PKD_dom_sf"/>
</dbReference>
<reference evidence="2" key="1">
    <citation type="journal article" date="2014" name="Front. Microbiol.">
        <title>High frequency of phylogenetically diverse reductive dehalogenase-homologous genes in deep subseafloor sedimentary metagenomes.</title>
        <authorList>
            <person name="Kawai M."/>
            <person name="Futagami T."/>
            <person name="Toyoda A."/>
            <person name="Takaki Y."/>
            <person name="Nishi S."/>
            <person name="Hori S."/>
            <person name="Arai W."/>
            <person name="Tsubouchi T."/>
            <person name="Morono Y."/>
            <person name="Uchiyama I."/>
            <person name="Ito T."/>
            <person name="Fujiyama A."/>
            <person name="Inagaki F."/>
            <person name="Takami H."/>
        </authorList>
    </citation>
    <scope>NUCLEOTIDE SEQUENCE</scope>
    <source>
        <strain evidence="2">Expedition CK06-06</strain>
    </source>
</reference>
<dbReference type="PROSITE" id="PS50093">
    <property type="entry name" value="PKD"/>
    <property type="match status" value="1"/>
</dbReference>
<accession>X1A7D1</accession>
<organism evidence="2">
    <name type="scientific">marine sediment metagenome</name>
    <dbReference type="NCBI Taxonomy" id="412755"/>
    <lineage>
        <taxon>unclassified sequences</taxon>
        <taxon>metagenomes</taxon>
        <taxon>ecological metagenomes</taxon>
    </lineage>
</organism>
<dbReference type="CDD" id="cd00146">
    <property type="entry name" value="PKD"/>
    <property type="match status" value="1"/>
</dbReference>
<dbReference type="SUPFAM" id="SSF49299">
    <property type="entry name" value="PKD domain"/>
    <property type="match status" value="1"/>
</dbReference>
<dbReference type="Gene3D" id="2.60.40.10">
    <property type="entry name" value="Immunoglobulins"/>
    <property type="match status" value="1"/>
</dbReference>
<dbReference type="InterPro" id="IPR013783">
    <property type="entry name" value="Ig-like_fold"/>
</dbReference>
<dbReference type="EMBL" id="BART01013525">
    <property type="protein sequence ID" value="GAG78080.1"/>
    <property type="molecule type" value="Genomic_DNA"/>
</dbReference>
<dbReference type="Pfam" id="PF18911">
    <property type="entry name" value="PKD_4"/>
    <property type="match status" value="1"/>
</dbReference>
<evidence type="ECO:0000313" key="2">
    <source>
        <dbReference type="EMBL" id="GAG78080.1"/>
    </source>
</evidence>
<feature type="domain" description="PKD" evidence="1">
    <location>
        <begin position="74"/>
        <end position="121"/>
    </location>
</feature>
<comment type="caution">
    <text evidence="2">The sequence shown here is derived from an EMBL/GenBank/DDBJ whole genome shotgun (WGS) entry which is preliminary data.</text>
</comment>
<proteinExistence type="predicted"/>
<protein>
    <recommendedName>
        <fullName evidence="1">PKD domain-containing protein</fullName>
    </recommendedName>
</protein>
<gene>
    <name evidence="2" type="ORF">S01H4_27604</name>
</gene>
<dbReference type="InterPro" id="IPR000601">
    <property type="entry name" value="PKD_dom"/>
</dbReference>
<feature type="non-terminal residue" evidence="2">
    <location>
        <position position="1"/>
    </location>
</feature>
<evidence type="ECO:0000259" key="1">
    <source>
        <dbReference type="PROSITE" id="PS50093"/>
    </source>
</evidence>
<sequence>TDPSNLYFNLSGNDTVYYVTLTSTTQHGCVDSRSDSIDVYAQPNVAFYATPTHQMYPLSTVDFTNMTNEGYWDYHWDFGDGSISMLEDPAAHTYETWGEYQIWLSASTPYCSDSVEHSIRVLAASPEPSFDSIDGGCEPHTVQFTNRSVYGEDCHPWNPEMMRFVFQPFKCIIISA</sequence>